<reference evidence="2 3" key="1">
    <citation type="submission" date="2019-11" db="EMBL/GenBank/DDBJ databases">
        <title>FDA dAtabase for Regulatory Grade micrObial Sequences (FDA-ARGOS): Supporting development and validation of Infectious Disease Dx tests.</title>
        <authorList>
            <person name="Turner S."/>
            <person name="Byrd R."/>
            <person name="Tallon L."/>
            <person name="Sadzewicz L."/>
            <person name="Vavikolanu K."/>
            <person name="Mehta A."/>
            <person name="Aluvathingal J."/>
            <person name="Nadendla S."/>
            <person name="Myers T."/>
            <person name="Yan Y."/>
            <person name="Sichtig H."/>
        </authorList>
    </citation>
    <scope>NUCLEOTIDE SEQUENCE [LARGE SCALE GENOMIC DNA]</scope>
    <source>
        <strain evidence="2 3">FDAARGOS_741</strain>
    </source>
</reference>
<feature type="transmembrane region" description="Helical" evidence="1">
    <location>
        <begin position="46"/>
        <end position="72"/>
    </location>
</feature>
<dbReference type="Proteomes" id="UP000425411">
    <property type="component" value="Chromosome"/>
</dbReference>
<protein>
    <submittedName>
        <fullName evidence="2">ABC transporter permease subunit</fullName>
    </submittedName>
</protein>
<dbReference type="PANTHER" id="PTHR37305:SF1">
    <property type="entry name" value="MEMBRANE PROTEIN"/>
    <property type="match status" value="1"/>
</dbReference>
<dbReference type="PANTHER" id="PTHR37305">
    <property type="entry name" value="INTEGRAL MEMBRANE PROTEIN-RELATED"/>
    <property type="match status" value="1"/>
</dbReference>
<feature type="transmembrane region" description="Helical" evidence="1">
    <location>
        <begin position="245"/>
        <end position="264"/>
    </location>
</feature>
<feature type="transmembrane region" description="Helical" evidence="1">
    <location>
        <begin position="184"/>
        <end position="205"/>
    </location>
</feature>
<keyword evidence="3" id="KW-1185">Reference proteome</keyword>
<feature type="transmembrane region" description="Helical" evidence="1">
    <location>
        <begin position="18"/>
        <end position="34"/>
    </location>
</feature>
<dbReference type="EMBL" id="CP046314">
    <property type="protein sequence ID" value="QGS08440.1"/>
    <property type="molecule type" value="Genomic_DNA"/>
</dbReference>
<accession>A0AAP9KSJ4</accession>
<feature type="transmembrane region" description="Helical" evidence="1">
    <location>
        <begin position="93"/>
        <end position="116"/>
    </location>
</feature>
<name>A0AAP9KSJ4_9BACL</name>
<evidence type="ECO:0000313" key="3">
    <source>
        <dbReference type="Proteomes" id="UP000425411"/>
    </source>
</evidence>
<sequence length="273" mass="31103">MKLLFNEFIKDYKKKTTWIYMLIMFVIIGVYGYFQKSSAGDNFNSAQIMISITKVAASIGGVFTLIMLANNLSQEYSKGTVKFLYTRPKSRSAILTAKIALGFVNYIIFFVLGTIFDFLSKYYIFFNKKIGLNQLNKTLEEGYFGRTVAKQLIITSLAELTTMIFFISMVVLLCVVFKTQILSLVLVMVSLLGMSIIQAITAWAVTKWTWAKYHMFDVPLFGAYYDNEASRGVVKEIFKFDNANALIIMLVAYSAVFFVISYIINARRDITID</sequence>
<keyword evidence="1" id="KW-0472">Membrane</keyword>
<dbReference type="Pfam" id="PF12730">
    <property type="entry name" value="ABC2_membrane_4"/>
    <property type="match status" value="1"/>
</dbReference>
<dbReference type="AlphaFoldDB" id="A0AAP9KSJ4"/>
<feature type="transmembrane region" description="Helical" evidence="1">
    <location>
        <begin position="152"/>
        <end position="177"/>
    </location>
</feature>
<keyword evidence="1" id="KW-0812">Transmembrane</keyword>
<organism evidence="2 3">
    <name type="scientific">Gemella morbillorum</name>
    <dbReference type="NCBI Taxonomy" id="29391"/>
    <lineage>
        <taxon>Bacteria</taxon>
        <taxon>Bacillati</taxon>
        <taxon>Bacillota</taxon>
        <taxon>Bacilli</taxon>
        <taxon>Bacillales</taxon>
        <taxon>Gemellaceae</taxon>
        <taxon>Gemella</taxon>
    </lineage>
</organism>
<gene>
    <name evidence="2" type="ORF">FOC49_00400</name>
</gene>
<dbReference type="RefSeq" id="WP_004633446.1">
    <property type="nucleotide sequence ID" value="NZ_CP046314.1"/>
</dbReference>
<evidence type="ECO:0000256" key="1">
    <source>
        <dbReference type="SAM" id="Phobius"/>
    </source>
</evidence>
<evidence type="ECO:0000313" key="2">
    <source>
        <dbReference type="EMBL" id="QGS08440.1"/>
    </source>
</evidence>
<proteinExistence type="predicted"/>
<keyword evidence="1" id="KW-1133">Transmembrane helix</keyword>